<evidence type="ECO:0000256" key="1">
    <source>
        <dbReference type="SAM" id="MobiDB-lite"/>
    </source>
</evidence>
<sequence length="80" mass="9256">MIGESVKWRNDNSLRILISNLDIWVSKWGIYCWGNQNNSSTLCITQVERNKGCRFRWRDDDDDGDDAGGEGEQIDGYRNV</sequence>
<dbReference type="WBParaSite" id="OFLC_0001281501-mRNA-1">
    <property type="protein sequence ID" value="OFLC_0001281501-mRNA-1"/>
    <property type="gene ID" value="OFLC_0001281501"/>
</dbReference>
<evidence type="ECO:0000313" key="2">
    <source>
        <dbReference type="EMBL" id="VDP12238.1"/>
    </source>
</evidence>
<protein>
    <submittedName>
        <fullName evidence="2 4">Uncharacterized protein</fullName>
    </submittedName>
</protein>
<reference evidence="2 3" key="2">
    <citation type="submission" date="2018-11" db="EMBL/GenBank/DDBJ databases">
        <authorList>
            <consortium name="Pathogen Informatics"/>
        </authorList>
    </citation>
    <scope>NUCLEOTIDE SEQUENCE [LARGE SCALE GENOMIC DNA]</scope>
</reference>
<proteinExistence type="predicted"/>
<gene>
    <name evidence="2" type="ORF">OFLC_LOCUS12814</name>
</gene>
<dbReference type="EMBL" id="UZAJ01039943">
    <property type="protein sequence ID" value="VDP12238.1"/>
    <property type="molecule type" value="Genomic_DNA"/>
</dbReference>
<dbReference type="Proteomes" id="UP000267606">
    <property type="component" value="Unassembled WGS sequence"/>
</dbReference>
<feature type="region of interest" description="Disordered" evidence="1">
    <location>
        <begin position="57"/>
        <end position="80"/>
    </location>
</feature>
<accession>A0A183HZA2</accession>
<reference evidence="4" key="1">
    <citation type="submission" date="2016-06" db="UniProtKB">
        <authorList>
            <consortium name="WormBaseParasite"/>
        </authorList>
    </citation>
    <scope>IDENTIFICATION</scope>
</reference>
<evidence type="ECO:0000313" key="3">
    <source>
        <dbReference type="Proteomes" id="UP000267606"/>
    </source>
</evidence>
<organism evidence="4">
    <name type="scientific">Onchocerca flexuosa</name>
    <dbReference type="NCBI Taxonomy" id="387005"/>
    <lineage>
        <taxon>Eukaryota</taxon>
        <taxon>Metazoa</taxon>
        <taxon>Ecdysozoa</taxon>
        <taxon>Nematoda</taxon>
        <taxon>Chromadorea</taxon>
        <taxon>Rhabditida</taxon>
        <taxon>Spirurina</taxon>
        <taxon>Spiruromorpha</taxon>
        <taxon>Filarioidea</taxon>
        <taxon>Onchocercidae</taxon>
        <taxon>Onchocerca</taxon>
    </lineage>
</organism>
<feature type="compositionally biased region" description="Acidic residues" evidence="1">
    <location>
        <begin position="60"/>
        <end position="73"/>
    </location>
</feature>
<keyword evidence="3" id="KW-1185">Reference proteome</keyword>
<name>A0A183HZA2_9BILA</name>
<evidence type="ECO:0000313" key="4">
    <source>
        <dbReference type="WBParaSite" id="OFLC_0001281501-mRNA-1"/>
    </source>
</evidence>
<dbReference type="AlphaFoldDB" id="A0A183HZA2"/>